<comment type="caution">
    <text evidence="3">The sequence shown here is derived from an EMBL/GenBank/DDBJ whole genome shotgun (WGS) entry which is preliminary data.</text>
</comment>
<evidence type="ECO:0000256" key="1">
    <source>
        <dbReference type="SAM" id="MobiDB-lite"/>
    </source>
</evidence>
<feature type="chain" id="PRO_5034308413" evidence="2">
    <location>
        <begin position="18"/>
        <end position="539"/>
    </location>
</feature>
<dbReference type="OrthoDB" id="5322296at2759"/>
<evidence type="ECO:0000256" key="2">
    <source>
        <dbReference type="SAM" id="SignalP"/>
    </source>
</evidence>
<protein>
    <submittedName>
        <fullName evidence="3">Uncharacterized protein</fullName>
    </submittedName>
</protein>
<feature type="region of interest" description="Disordered" evidence="1">
    <location>
        <begin position="375"/>
        <end position="401"/>
    </location>
</feature>
<accession>A0A8H3F145</accession>
<evidence type="ECO:0000313" key="4">
    <source>
        <dbReference type="Proteomes" id="UP000664203"/>
    </source>
</evidence>
<keyword evidence="2" id="KW-0732">Signal</keyword>
<dbReference type="EMBL" id="CAJPDR010000067">
    <property type="protein sequence ID" value="CAF9914042.1"/>
    <property type="molecule type" value="Genomic_DNA"/>
</dbReference>
<proteinExistence type="predicted"/>
<reference evidence="3" key="1">
    <citation type="submission" date="2021-03" db="EMBL/GenBank/DDBJ databases">
        <authorList>
            <person name="Tagirdzhanova G."/>
        </authorList>
    </citation>
    <scope>NUCLEOTIDE SEQUENCE</scope>
</reference>
<organism evidence="3 4">
    <name type="scientific">Alectoria fallacina</name>
    <dbReference type="NCBI Taxonomy" id="1903189"/>
    <lineage>
        <taxon>Eukaryota</taxon>
        <taxon>Fungi</taxon>
        <taxon>Dikarya</taxon>
        <taxon>Ascomycota</taxon>
        <taxon>Pezizomycotina</taxon>
        <taxon>Lecanoromycetes</taxon>
        <taxon>OSLEUM clade</taxon>
        <taxon>Lecanoromycetidae</taxon>
        <taxon>Lecanorales</taxon>
        <taxon>Lecanorineae</taxon>
        <taxon>Parmeliaceae</taxon>
        <taxon>Alectoria</taxon>
    </lineage>
</organism>
<keyword evidence="4" id="KW-1185">Reference proteome</keyword>
<sequence length="539" mass="58049">MFATISGCLLLISSTVATPFQLVAPSLLNASSHGSTHGNTSASTSNASNNFQCFDPSFPPPGPFYPIKYSGCTDAASKVLPDLRGNVPLTFSRGDNADIQLPSQARSGNCVMGLDVLEEDDEDIIGLQDAHGIALALCTLCVKGYYRYGGKTPVGPRGVVQISVLGTMPLTVDAAGPVVSQPSQTSLPQFERRGPVLFNTSSLDITGKSMLNVSTANKGECFSKSGPSPRRHLYPVKSLDCFNAADEMMKNRREDAAITFGRRAGMDFKLPWRARNKSCIVTIDVLNDIDFDEIVLWEVYATALDRIEECTTGENIFGGSRVVGSKNVVYVYVFGIGSPLQMASPALPAPTLVVAREQIENRALNLFNASSMQPTEPLSVTSAPTTNAPTLRGIPECYDPPSPRERSVPISNFADCEAATKDVVGTRTRSQVYVFSRKLSADPDHYQLPATFRTRTCVVHLDMEPEDAEDPVRLGFVESTAYVLAHKCSGLEEPEEKWGGTMTVSVGASDLIRVWVYGVLPPTLAATSPSRAASLLESE</sequence>
<dbReference type="AlphaFoldDB" id="A0A8H3F145"/>
<dbReference type="Proteomes" id="UP000664203">
    <property type="component" value="Unassembled WGS sequence"/>
</dbReference>
<feature type="compositionally biased region" description="Polar residues" evidence="1">
    <location>
        <begin position="375"/>
        <end position="389"/>
    </location>
</feature>
<name>A0A8H3F145_9LECA</name>
<feature type="signal peptide" evidence="2">
    <location>
        <begin position="1"/>
        <end position="17"/>
    </location>
</feature>
<gene>
    <name evidence="3" type="ORF">ALECFALPRED_009216</name>
</gene>
<evidence type="ECO:0000313" key="3">
    <source>
        <dbReference type="EMBL" id="CAF9914042.1"/>
    </source>
</evidence>